<evidence type="ECO:0000313" key="3">
    <source>
        <dbReference type="EnsemblMetazoa" id="CPIJ010214-PA"/>
    </source>
</evidence>
<sequence length="158" mass="18230">MLFFVRSTSRERAILAREKARSRAEESKGNRKNNSTFASAPKPGALIKITRSNRNPFPALFPRDKRHSLPPRGGGLFFFHLKLQPATTDKDHLNRRSSLQLTGVPSQEEEIVIHLLRELCNLLAEDLLHADEVVVFVDEEENRWLKVHSHRKSSWRID</sequence>
<reference evidence="2" key="1">
    <citation type="submission" date="2007-03" db="EMBL/GenBank/DDBJ databases">
        <title>Annotation of Culex pipiens quinquefasciatus.</title>
        <authorList>
            <consortium name="The Broad Institute Genome Sequencing Platform"/>
            <person name="Atkinson P.W."/>
            <person name="Hemingway J."/>
            <person name="Christensen B.M."/>
            <person name="Higgs S."/>
            <person name="Kodira C."/>
            <person name="Hannick L."/>
            <person name="Megy K."/>
            <person name="O'Leary S."/>
            <person name="Pearson M."/>
            <person name="Haas B.J."/>
            <person name="Mauceli E."/>
            <person name="Wortman J.R."/>
            <person name="Lee N.H."/>
            <person name="Guigo R."/>
            <person name="Stanke M."/>
            <person name="Alvarado L."/>
            <person name="Amedeo P."/>
            <person name="Antoine C.H."/>
            <person name="Arensburger P."/>
            <person name="Bidwell S.L."/>
            <person name="Crawford M."/>
            <person name="Camaro F."/>
            <person name="Devon K."/>
            <person name="Engels R."/>
            <person name="Hammond M."/>
            <person name="Howarth C."/>
            <person name="Koehrsen M."/>
            <person name="Lawson D."/>
            <person name="Montgomery P."/>
            <person name="Nene V."/>
            <person name="Nusbaum C."/>
            <person name="Puiu D."/>
            <person name="Romero-Severson J."/>
            <person name="Severson D.W."/>
            <person name="Shumway M."/>
            <person name="Sisk P."/>
            <person name="Stolte C."/>
            <person name="Zeng Q."/>
            <person name="Eisenstadt E."/>
            <person name="Fraser-Liggett C."/>
            <person name="Strausberg R."/>
            <person name="Galagan J."/>
            <person name="Birren B."/>
            <person name="Collins F.H."/>
        </authorList>
    </citation>
    <scope>NUCLEOTIDE SEQUENCE [LARGE SCALE GENOMIC DNA]</scope>
    <source>
        <strain evidence="2">JHB</strain>
    </source>
</reference>
<evidence type="ECO:0000313" key="2">
    <source>
        <dbReference type="EMBL" id="EDS34526.1"/>
    </source>
</evidence>
<feature type="compositionally biased region" description="Basic and acidic residues" evidence="1">
    <location>
        <begin position="17"/>
        <end position="29"/>
    </location>
</feature>
<accession>B0WTR2</accession>
<dbReference type="HOGENOM" id="CLU_1671066_0_0_1"/>
<dbReference type="InParanoid" id="B0WTR2"/>
<dbReference type="EnsemblMetazoa" id="CPIJ010214-RA">
    <property type="protein sequence ID" value="CPIJ010214-PA"/>
    <property type="gene ID" value="CPIJ010214"/>
</dbReference>
<reference evidence="3" key="2">
    <citation type="submission" date="2021-02" db="UniProtKB">
        <authorList>
            <consortium name="EnsemblMetazoa"/>
        </authorList>
    </citation>
    <scope>IDENTIFICATION</scope>
    <source>
        <strain evidence="3">JHB</strain>
    </source>
</reference>
<dbReference type="VEuPathDB" id="VectorBase:CPIJ010214"/>
<evidence type="ECO:0000256" key="1">
    <source>
        <dbReference type="SAM" id="MobiDB-lite"/>
    </source>
</evidence>
<gene>
    <name evidence="3" type="primary">6043096</name>
    <name evidence="2" type="ORF">CpipJ_CPIJ010214</name>
</gene>
<evidence type="ECO:0000313" key="4">
    <source>
        <dbReference type="Proteomes" id="UP000002320"/>
    </source>
</evidence>
<organism>
    <name type="scientific">Culex quinquefasciatus</name>
    <name type="common">Southern house mosquito</name>
    <name type="synonym">Culex pungens</name>
    <dbReference type="NCBI Taxonomy" id="7176"/>
    <lineage>
        <taxon>Eukaryota</taxon>
        <taxon>Metazoa</taxon>
        <taxon>Ecdysozoa</taxon>
        <taxon>Arthropoda</taxon>
        <taxon>Hexapoda</taxon>
        <taxon>Insecta</taxon>
        <taxon>Pterygota</taxon>
        <taxon>Neoptera</taxon>
        <taxon>Endopterygota</taxon>
        <taxon>Diptera</taxon>
        <taxon>Nematocera</taxon>
        <taxon>Culicoidea</taxon>
        <taxon>Culicidae</taxon>
        <taxon>Culicinae</taxon>
        <taxon>Culicini</taxon>
        <taxon>Culex</taxon>
        <taxon>Culex</taxon>
    </lineage>
</organism>
<dbReference type="EMBL" id="DS232091">
    <property type="protein sequence ID" value="EDS34526.1"/>
    <property type="molecule type" value="Genomic_DNA"/>
</dbReference>
<feature type="region of interest" description="Disordered" evidence="1">
    <location>
        <begin position="17"/>
        <end position="45"/>
    </location>
</feature>
<keyword evidence="4" id="KW-1185">Reference proteome</keyword>
<dbReference type="KEGG" id="cqu:CpipJ_CPIJ010214"/>
<protein>
    <submittedName>
        <fullName evidence="2 3">Uncharacterized protein</fullName>
    </submittedName>
</protein>
<proteinExistence type="predicted"/>
<name>B0WTR2_CULQU</name>
<dbReference type="Proteomes" id="UP000002320">
    <property type="component" value="Unassembled WGS sequence"/>
</dbReference>
<dbReference type="AlphaFoldDB" id="B0WTR2"/>